<dbReference type="AlphaFoldDB" id="A0ABD3BRB4"/>
<dbReference type="InterPro" id="IPR036047">
    <property type="entry name" value="F-box-like_dom_sf"/>
</dbReference>
<dbReference type="PANTHER" id="PTHR32278">
    <property type="entry name" value="F-BOX DOMAIN-CONTAINING PROTEIN"/>
    <property type="match status" value="1"/>
</dbReference>
<evidence type="ECO:0000313" key="3">
    <source>
        <dbReference type="Proteomes" id="UP001632038"/>
    </source>
</evidence>
<dbReference type="SMART" id="SM00256">
    <property type="entry name" value="FBOX"/>
    <property type="match status" value="1"/>
</dbReference>
<dbReference type="CDD" id="cd22162">
    <property type="entry name" value="F-box_AtSKIP3-like"/>
    <property type="match status" value="1"/>
</dbReference>
<dbReference type="Pfam" id="PF14299">
    <property type="entry name" value="PP2"/>
    <property type="match status" value="1"/>
</dbReference>
<dbReference type="Pfam" id="PF00646">
    <property type="entry name" value="F-box"/>
    <property type="match status" value="1"/>
</dbReference>
<dbReference type="EMBL" id="JAVIJP010000066">
    <property type="protein sequence ID" value="KAL3620055.1"/>
    <property type="molecule type" value="Genomic_DNA"/>
</dbReference>
<dbReference type="Proteomes" id="UP001632038">
    <property type="component" value="Unassembled WGS sequence"/>
</dbReference>
<feature type="domain" description="F-box" evidence="1">
    <location>
        <begin position="7"/>
        <end position="47"/>
    </location>
</feature>
<accession>A0ABD3BRB4</accession>
<evidence type="ECO:0000313" key="2">
    <source>
        <dbReference type="EMBL" id="KAL3620055.1"/>
    </source>
</evidence>
<keyword evidence="3" id="KW-1185">Reference proteome</keyword>
<sequence>MDNFARLSDGCISDILSFTSPLDALRSSTTSKSFRYAIDSDGVWERFLPDDWREILSTSVFPVKYVTKKDLYFSLCKDPILIDGGKMSFCLDKRNGKKCFMVRARELLISWKGCWDYTSHAKSRFSEVAKLRSIGWIHIQGKIRTRMLSKKTTYAAYLVFWLERMDGLRSSNTVVRFVNDKSENDMLNEHFESRETGKIARSRRDGWMEIEMGKFYCESGDDGEVEVWLVEVNNPYSKSGLVVEGIEFRPV</sequence>
<gene>
    <name evidence="2" type="ORF">CASFOL_034967</name>
</gene>
<dbReference type="InterPro" id="IPR025886">
    <property type="entry name" value="PP2-like"/>
</dbReference>
<protein>
    <recommendedName>
        <fullName evidence="1">F-box domain-containing protein</fullName>
    </recommendedName>
</protein>
<reference evidence="3" key="1">
    <citation type="journal article" date="2024" name="IScience">
        <title>Strigolactones Initiate the Formation of Haustorium-like Structures in Castilleja.</title>
        <authorList>
            <person name="Buerger M."/>
            <person name="Peterson D."/>
            <person name="Chory J."/>
        </authorList>
    </citation>
    <scope>NUCLEOTIDE SEQUENCE [LARGE SCALE GENOMIC DNA]</scope>
</reference>
<evidence type="ECO:0000259" key="1">
    <source>
        <dbReference type="SMART" id="SM00256"/>
    </source>
</evidence>
<organism evidence="2 3">
    <name type="scientific">Castilleja foliolosa</name>
    <dbReference type="NCBI Taxonomy" id="1961234"/>
    <lineage>
        <taxon>Eukaryota</taxon>
        <taxon>Viridiplantae</taxon>
        <taxon>Streptophyta</taxon>
        <taxon>Embryophyta</taxon>
        <taxon>Tracheophyta</taxon>
        <taxon>Spermatophyta</taxon>
        <taxon>Magnoliopsida</taxon>
        <taxon>eudicotyledons</taxon>
        <taxon>Gunneridae</taxon>
        <taxon>Pentapetalae</taxon>
        <taxon>asterids</taxon>
        <taxon>lamiids</taxon>
        <taxon>Lamiales</taxon>
        <taxon>Orobanchaceae</taxon>
        <taxon>Pedicularideae</taxon>
        <taxon>Castillejinae</taxon>
        <taxon>Castilleja</taxon>
    </lineage>
</organism>
<proteinExistence type="predicted"/>
<comment type="caution">
    <text evidence="2">The sequence shown here is derived from an EMBL/GenBank/DDBJ whole genome shotgun (WGS) entry which is preliminary data.</text>
</comment>
<dbReference type="InterPro" id="IPR001810">
    <property type="entry name" value="F-box_dom"/>
</dbReference>
<dbReference type="PANTHER" id="PTHR32278:SF116">
    <property type="entry name" value="F-BOX PROTEIN PP2-B10-LIKE"/>
    <property type="match status" value="1"/>
</dbReference>
<name>A0ABD3BRB4_9LAMI</name>
<dbReference type="SUPFAM" id="SSF81383">
    <property type="entry name" value="F-box domain"/>
    <property type="match status" value="1"/>
</dbReference>